<dbReference type="Proteomes" id="UP000290288">
    <property type="component" value="Unassembled WGS sequence"/>
</dbReference>
<feature type="domain" description="BTB" evidence="2">
    <location>
        <begin position="32"/>
        <end position="106"/>
    </location>
</feature>
<feature type="compositionally biased region" description="Polar residues" evidence="1">
    <location>
        <begin position="234"/>
        <end position="243"/>
    </location>
</feature>
<comment type="caution">
    <text evidence="3">The sequence shown here is derived from an EMBL/GenBank/DDBJ whole genome shotgun (WGS) entry which is preliminary data.</text>
</comment>
<feature type="compositionally biased region" description="Polar residues" evidence="1">
    <location>
        <begin position="255"/>
        <end position="265"/>
    </location>
</feature>
<protein>
    <recommendedName>
        <fullName evidence="2">BTB domain-containing protein</fullName>
    </recommendedName>
</protein>
<feature type="region of interest" description="Disordered" evidence="1">
    <location>
        <begin position="229"/>
        <end position="265"/>
    </location>
</feature>
<dbReference type="OrthoDB" id="2593747at2759"/>
<accession>A0A4Q2DTW8</accession>
<dbReference type="STRING" id="2316362.A0A4Q2DTW8"/>
<evidence type="ECO:0000313" key="4">
    <source>
        <dbReference type="Proteomes" id="UP000290288"/>
    </source>
</evidence>
<gene>
    <name evidence="3" type="ORF">EST38_g2720</name>
</gene>
<dbReference type="Gene3D" id="3.30.710.10">
    <property type="entry name" value="Potassium Channel Kv1.1, Chain A"/>
    <property type="match status" value="1"/>
</dbReference>
<organism evidence="3 4">
    <name type="scientific">Candolleomyces aberdarensis</name>
    <dbReference type="NCBI Taxonomy" id="2316362"/>
    <lineage>
        <taxon>Eukaryota</taxon>
        <taxon>Fungi</taxon>
        <taxon>Dikarya</taxon>
        <taxon>Basidiomycota</taxon>
        <taxon>Agaricomycotina</taxon>
        <taxon>Agaricomycetes</taxon>
        <taxon>Agaricomycetidae</taxon>
        <taxon>Agaricales</taxon>
        <taxon>Agaricineae</taxon>
        <taxon>Psathyrellaceae</taxon>
        <taxon>Candolleomyces</taxon>
    </lineage>
</organism>
<keyword evidence="4" id="KW-1185">Reference proteome</keyword>
<dbReference type="InterPro" id="IPR011333">
    <property type="entry name" value="SKP1/BTB/POZ_sf"/>
</dbReference>
<dbReference type="PROSITE" id="PS50097">
    <property type="entry name" value="BTB"/>
    <property type="match status" value="1"/>
</dbReference>
<evidence type="ECO:0000313" key="3">
    <source>
        <dbReference type="EMBL" id="RXW23156.1"/>
    </source>
</evidence>
<sequence>MPPRASTSRSTSSVDEKLKHLEHHSKYYLVGADLFILIDTTIFKIHSYFFKREAKNFYTKLMDPVSPGDEKRGTSETNAIVVESVTVEEFEHFLWVFYNPRYDIYEADIKVWFTILRLAHRWAFPQVTEFALREIKRREDEIDLVRRIVLYQNYNAPAEYLVPLYAQLCARATSPTDEETSLLGIEQTLKVFVARERIRSSGGVSPLPSGTRETDTYPAISSVLGLPEYHGSPFDQQEATVDSTPIVKPPVAGKKNSSGRTSGTK</sequence>
<reference evidence="3 4" key="1">
    <citation type="submission" date="2019-01" db="EMBL/GenBank/DDBJ databases">
        <title>Draft genome sequence of Psathyrella aberdarensis IHI B618.</title>
        <authorList>
            <person name="Buettner E."/>
            <person name="Kellner H."/>
        </authorList>
    </citation>
    <scope>NUCLEOTIDE SEQUENCE [LARGE SCALE GENOMIC DNA]</scope>
    <source>
        <strain evidence="3 4">IHI B618</strain>
    </source>
</reference>
<evidence type="ECO:0000256" key="1">
    <source>
        <dbReference type="SAM" id="MobiDB-lite"/>
    </source>
</evidence>
<proteinExistence type="predicted"/>
<dbReference type="AlphaFoldDB" id="A0A4Q2DTW8"/>
<dbReference type="EMBL" id="SDEE01000050">
    <property type="protein sequence ID" value="RXW23156.1"/>
    <property type="molecule type" value="Genomic_DNA"/>
</dbReference>
<dbReference type="InterPro" id="IPR000210">
    <property type="entry name" value="BTB/POZ_dom"/>
</dbReference>
<name>A0A4Q2DTW8_9AGAR</name>
<evidence type="ECO:0000259" key="2">
    <source>
        <dbReference type="PROSITE" id="PS50097"/>
    </source>
</evidence>